<keyword evidence="2" id="KW-1185">Reference proteome</keyword>
<dbReference type="Proteomes" id="UP001470230">
    <property type="component" value="Unassembled WGS sequence"/>
</dbReference>
<dbReference type="SUPFAM" id="SSF49785">
    <property type="entry name" value="Galactose-binding domain-like"/>
    <property type="match status" value="1"/>
</dbReference>
<protein>
    <recommendedName>
        <fullName evidence="3">F5/8 type C domain-containing protein</fullName>
    </recommendedName>
</protein>
<evidence type="ECO:0008006" key="3">
    <source>
        <dbReference type="Google" id="ProtNLM"/>
    </source>
</evidence>
<evidence type="ECO:0000313" key="2">
    <source>
        <dbReference type="Proteomes" id="UP001470230"/>
    </source>
</evidence>
<organism evidence="1 2">
    <name type="scientific">Tritrichomonas musculus</name>
    <dbReference type="NCBI Taxonomy" id="1915356"/>
    <lineage>
        <taxon>Eukaryota</taxon>
        <taxon>Metamonada</taxon>
        <taxon>Parabasalia</taxon>
        <taxon>Tritrichomonadida</taxon>
        <taxon>Tritrichomonadidae</taxon>
        <taxon>Tritrichomonas</taxon>
    </lineage>
</organism>
<reference evidence="1 2" key="1">
    <citation type="submission" date="2024-04" db="EMBL/GenBank/DDBJ databases">
        <title>Tritrichomonas musculus Genome.</title>
        <authorList>
            <person name="Alves-Ferreira E."/>
            <person name="Grigg M."/>
            <person name="Lorenzi H."/>
            <person name="Galac M."/>
        </authorList>
    </citation>
    <scope>NUCLEOTIDE SEQUENCE [LARGE SCALE GENOMIC DNA]</scope>
    <source>
        <strain evidence="1 2">EAF2021</strain>
    </source>
</reference>
<dbReference type="InterPro" id="IPR008979">
    <property type="entry name" value="Galactose-bd-like_sf"/>
</dbReference>
<sequence length="116" mass="13642">MSVPNSWITYEFISCKVNPSHYSIRSGAWGPQGYYHPRSWVIEGSNDLQSDNWAVLDTRSNEISLDNRCASNTYTIQNRTNEFYRYLRIRQTDVNTHGDHCFIFSSMEYFGVIREQ</sequence>
<comment type="caution">
    <text evidence="1">The sequence shown here is derived from an EMBL/GenBank/DDBJ whole genome shotgun (WGS) entry which is preliminary data.</text>
</comment>
<name>A0ABR2HMR1_9EUKA</name>
<dbReference type="EMBL" id="JAPFFF010000025">
    <property type="protein sequence ID" value="KAK8849977.1"/>
    <property type="molecule type" value="Genomic_DNA"/>
</dbReference>
<gene>
    <name evidence="1" type="ORF">M9Y10_018570</name>
</gene>
<dbReference type="Gene3D" id="2.60.120.260">
    <property type="entry name" value="Galactose-binding domain-like"/>
    <property type="match status" value="1"/>
</dbReference>
<evidence type="ECO:0000313" key="1">
    <source>
        <dbReference type="EMBL" id="KAK8849977.1"/>
    </source>
</evidence>
<accession>A0ABR2HMR1</accession>
<proteinExistence type="predicted"/>